<comment type="caution">
    <text evidence="3">The sequence shown here is derived from an EMBL/GenBank/DDBJ whole genome shotgun (WGS) entry which is preliminary data.</text>
</comment>
<dbReference type="InterPro" id="IPR004046">
    <property type="entry name" value="GST_C"/>
</dbReference>
<accession>A0A2A4FQC9</accession>
<dbReference type="InterPro" id="IPR004045">
    <property type="entry name" value="Glutathione_S-Trfase_N"/>
</dbReference>
<organism evidence="3 4">
    <name type="scientific">Rhizorhabdus dicambivorans</name>
    <dbReference type="NCBI Taxonomy" id="1850238"/>
    <lineage>
        <taxon>Bacteria</taxon>
        <taxon>Pseudomonadati</taxon>
        <taxon>Pseudomonadota</taxon>
        <taxon>Alphaproteobacteria</taxon>
        <taxon>Sphingomonadales</taxon>
        <taxon>Sphingomonadaceae</taxon>
        <taxon>Rhizorhabdus</taxon>
    </lineage>
</organism>
<dbReference type="Gene3D" id="3.40.30.10">
    <property type="entry name" value="Glutaredoxin"/>
    <property type="match status" value="1"/>
</dbReference>
<gene>
    <name evidence="3" type="ORF">COO09_23270</name>
</gene>
<dbReference type="InterPro" id="IPR010987">
    <property type="entry name" value="Glutathione-S-Trfase_C-like"/>
</dbReference>
<dbReference type="InterPro" id="IPR040079">
    <property type="entry name" value="Glutathione_S-Trfase"/>
</dbReference>
<dbReference type="PANTHER" id="PTHR43968">
    <property type="match status" value="1"/>
</dbReference>
<dbReference type="SUPFAM" id="SSF52833">
    <property type="entry name" value="Thioredoxin-like"/>
    <property type="match status" value="1"/>
</dbReference>
<sequence>MMGMIVYEHAESVCCHKVRIVLAEKAIPHQVRNIALEAGEQLTPAFLAVNPKGVVPVIVDEGRTITESSIITEYLDDAYPQPPLMPKDAYWRSRRRNWARWIDDEMHIPHIATISFIIAFNQAFRKQLDTKEKLEAYLESIPGAAHKDTMRASFESGPDSERMRTSIGAYQKFIAAMDEALSENDWLAGPEYSLADIDVVPYIWRLRNLQLSGMWADRPRIQDWLDRVTSRPAFKTAVIDTALPSWIELMESTGREAWPTIKSLLR</sequence>
<evidence type="ECO:0000259" key="1">
    <source>
        <dbReference type="PROSITE" id="PS50404"/>
    </source>
</evidence>
<dbReference type="PANTHER" id="PTHR43968:SF6">
    <property type="entry name" value="GLUTATHIONE S-TRANSFERASE OMEGA"/>
    <property type="match status" value="1"/>
</dbReference>
<keyword evidence="4" id="KW-1185">Reference proteome</keyword>
<dbReference type="Proteomes" id="UP000218934">
    <property type="component" value="Unassembled WGS sequence"/>
</dbReference>
<protein>
    <submittedName>
        <fullName evidence="3">Glutathione S-transferase family protein</fullName>
    </submittedName>
</protein>
<dbReference type="AlphaFoldDB" id="A0A2A4FQC9"/>
<dbReference type="PROSITE" id="PS50405">
    <property type="entry name" value="GST_CTER"/>
    <property type="match status" value="1"/>
</dbReference>
<dbReference type="CDD" id="cd00570">
    <property type="entry name" value="GST_N_family"/>
    <property type="match status" value="1"/>
</dbReference>
<reference evidence="3 4" key="1">
    <citation type="submission" date="2017-09" db="EMBL/GenBank/DDBJ databases">
        <title>The Catabolism of 3,6-Dichlorosalicylic acid is Initiated by the Cytochrome P450 Monooxygenase DsmABC in Rhizorhabdus dicambivorans Ndbn-20.</title>
        <authorList>
            <person name="Na L."/>
        </authorList>
    </citation>
    <scope>NUCLEOTIDE SEQUENCE [LARGE SCALE GENOMIC DNA]</scope>
    <source>
        <strain evidence="3 4">Ndbn-20m</strain>
    </source>
</reference>
<dbReference type="InterPro" id="IPR050983">
    <property type="entry name" value="GST_Omega/HSP26"/>
</dbReference>
<dbReference type="GO" id="GO:0005737">
    <property type="term" value="C:cytoplasm"/>
    <property type="evidence" value="ECO:0007669"/>
    <property type="project" value="TreeGrafter"/>
</dbReference>
<dbReference type="Pfam" id="PF00043">
    <property type="entry name" value="GST_C"/>
    <property type="match status" value="1"/>
</dbReference>
<proteinExistence type="predicted"/>
<feature type="domain" description="GST C-terminal" evidence="2">
    <location>
        <begin position="88"/>
        <end position="260"/>
    </location>
</feature>
<evidence type="ECO:0000259" key="2">
    <source>
        <dbReference type="PROSITE" id="PS50405"/>
    </source>
</evidence>
<dbReference type="GO" id="GO:0016740">
    <property type="term" value="F:transferase activity"/>
    <property type="evidence" value="ECO:0007669"/>
    <property type="project" value="UniProtKB-KW"/>
</dbReference>
<keyword evidence="3" id="KW-0808">Transferase</keyword>
<dbReference type="InterPro" id="IPR036249">
    <property type="entry name" value="Thioredoxin-like_sf"/>
</dbReference>
<dbReference type="InterPro" id="IPR036282">
    <property type="entry name" value="Glutathione-S-Trfase_C_sf"/>
</dbReference>
<dbReference type="SFLD" id="SFLDG00358">
    <property type="entry name" value="Main_(cytGST)"/>
    <property type="match status" value="1"/>
</dbReference>
<dbReference type="SFLD" id="SFLDS00019">
    <property type="entry name" value="Glutathione_Transferase_(cytos"/>
    <property type="match status" value="1"/>
</dbReference>
<dbReference type="SUPFAM" id="SSF47616">
    <property type="entry name" value="GST C-terminal domain-like"/>
    <property type="match status" value="1"/>
</dbReference>
<dbReference type="Gene3D" id="1.20.1050.10">
    <property type="match status" value="1"/>
</dbReference>
<dbReference type="Pfam" id="PF13409">
    <property type="entry name" value="GST_N_2"/>
    <property type="match status" value="1"/>
</dbReference>
<dbReference type="KEGG" id="rdi:CMV14_14520"/>
<feature type="domain" description="GST N-terminal" evidence="1">
    <location>
        <begin position="2"/>
        <end position="83"/>
    </location>
</feature>
<name>A0A2A4FQC9_9SPHN</name>
<evidence type="ECO:0000313" key="3">
    <source>
        <dbReference type="EMBL" id="PCE39876.1"/>
    </source>
</evidence>
<dbReference type="PROSITE" id="PS50404">
    <property type="entry name" value="GST_NTER"/>
    <property type="match status" value="1"/>
</dbReference>
<evidence type="ECO:0000313" key="4">
    <source>
        <dbReference type="Proteomes" id="UP000218934"/>
    </source>
</evidence>
<dbReference type="EMBL" id="NWUF01000042">
    <property type="protein sequence ID" value="PCE39876.1"/>
    <property type="molecule type" value="Genomic_DNA"/>
</dbReference>